<sequence>MFLIFFAYIRSGHSVVRLRFGFGSHHLLRTLRRKAATSVPARRTTTSFPLGLQRVQSDSVDDDIPKFIFFFFFFFYLLVSEQYQNLSFT</sequence>
<keyword evidence="2" id="KW-1185">Reference proteome</keyword>
<evidence type="ECO:0000313" key="2">
    <source>
        <dbReference type="Proteomes" id="UP000248817"/>
    </source>
</evidence>
<organism evidence="1 2">
    <name type="scientific">Aspergillus indologenus CBS 114.80</name>
    <dbReference type="NCBI Taxonomy" id="1450541"/>
    <lineage>
        <taxon>Eukaryota</taxon>
        <taxon>Fungi</taxon>
        <taxon>Dikarya</taxon>
        <taxon>Ascomycota</taxon>
        <taxon>Pezizomycotina</taxon>
        <taxon>Eurotiomycetes</taxon>
        <taxon>Eurotiomycetidae</taxon>
        <taxon>Eurotiales</taxon>
        <taxon>Aspergillaceae</taxon>
        <taxon>Aspergillus</taxon>
        <taxon>Aspergillus subgen. Circumdati</taxon>
    </lineage>
</organism>
<dbReference type="EMBL" id="KZ825563">
    <property type="protein sequence ID" value="PYI27741.1"/>
    <property type="molecule type" value="Genomic_DNA"/>
</dbReference>
<dbReference type="Proteomes" id="UP000248817">
    <property type="component" value="Unassembled WGS sequence"/>
</dbReference>
<accession>A0A2V5HV89</accession>
<evidence type="ECO:0000313" key="1">
    <source>
        <dbReference type="EMBL" id="PYI27741.1"/>
    </source>
</evidence>
<name>A0A2V5HV89_9EURO</name>
<proteinExistence type="predicted"/>
<dbReference type="AlphaFoldDB" id="A0A2V5HV89"/>
<reference evidence="1 2" key="1">
    <citation type="submission" date="2018-02" db="EMBL/GenBank/DDBJ databases">
        <title>The genomes of Aspergillus section Nigri reveals drivers in fungal speciation.</title>
        <authorList>
            <consortium name="DOE Joint Genome Institute"/>
            <person name="Vesth T.C."/>
            <person name="Nybo J."/>
            <person name="Theobald S."/>
            <person name="Brandl J."/>
            <person name="Frisvad J.C."/>
            <person name="Nielsen K.F."/>
            <person name="Lyhne E.K."/>
            <person name="Kogle M.E."/>
            <person name="Kuo A."/>
            <person name="Riley R."/>
            <person name="Clum A."/>
            <person name="Nolan M."/>
            <person name="Lipzen A."/>
            <person name="Salamov A."/>
            <person name="Henrissat B."/>
            <person name="Wiebenga A."/>
            <person name="De vries R.P."/>
            <person name="Grigoriev I.V."/>
            <person name="Mortensen U.H."/>
            <person name="Andersen M.R."/>
            <person name="Baker S.E."/>
        </authorList>
    </citation>
    <scope>NUCLEOTIDE SEQUENCE [LARGE SCALE GENOMIC DNA]</scope>
    <source>
        <strain evidence="1 2">CBS 114.80</strain>
    </source>
</reference>
<protein>
    <submittedName>
        <fullName evidence="1">Uncharacterized protein</fullName>
    </submittedName>
</protein>
<gene>
    <name evidence="1" type="ORF">BP00DRAFT_13175</name>
</gene>